<feature type="transmembrane region" description="Helical" evidence="14">
    <location>
        <begin position="420"/>
        <end position="440"/>
    </location>
</feature>
<comment type="subunit">
    <text evidence="2">Homodimer.</text>
</comment>
<evidence type="ECO:0000256" key="7">
    <source>
        <dbReference type="ARBA" id="ARBA00022692"/>
    </source>
</evidence>
<dbReference type="Proteomes" id="UP000051999">
    <property type="component" value="Unassembled WGS sequence"/>
</dbReference>
<evidence type="ECO:0000256" key="6">
    <source>
        <dbReference type="ARBA" id="ARBA00022683"/>
    </source>
</evidence>
<evidence type="ECO:0000256" key="5">
    <source>
        <dbReference type="ARBA" id="ARBA00022597"/>
    </source>
</evidence>
<keyword evidence="7 14" id="KW-0812">Transmembrane</keyword>
<feature type="transmembrane region" description="Helical" evidence="14">
    <location>
        <begin position="354"/>
        <end position="373"/>
    </location>
</feature>
<dbReference type="PANTHER" id="PTHR33843">
    <property type="entry name" value="ASCORBATE-SPECIFIC PTS SYSTEM EIIC COMPONENT"/>
    <property type="match status" value="1"/>
</dbReference>
<feature type="transmembrane region" description="Helical" evidence="14">
    <location>
        <begin position="6"/>
        <end position="29"/>
    </location>
</feature>
<feature type="transmembrane region" description="Helical" evidence="14">
    <location>
        <begin position="231"/>
        <end position="254"/>
    </location>
</feature>
<evidence type="ECO:0000256" key="12">
    <source>
        <dbReference type="ARBA" id="ARBA00039702"/>
    </source>
</evidence>
<feature type="transmembrane region" description="Helical" evidence="14">
    <location>
        <begin position="84"/>
        <end position="113"/>
    </location>
</feature>
<evidence type="ECO:0000256" key="8">
    <source>
        <dbReference type="ARBA" id="ARBA00022989"/>
    </source>
</evidence>
<evidence type="ECO:0000313" key="16">
    <source>
        <dbReference type="Proteomes" id="UP000051999"/>
    </source>
</evidence>
<dbReference type="InterPro" id="IPR004703">
    <property type="entry name" value="PTS_sugar-sp_permease"/>
</dbReference>
<sequence>MQVINFLVYQVLSNETIFLGLVALVGLLLQRKKFPQVVDGTVKTVIGLTVLSSGAGILITSLSPVVTKLNSTLHVKGVLPTNDAVFGVVLRFSSIAKNTVITFLLAFFLHLVLVRISSGKNFKNAYLTAHLMLYHAAFMNVTLPVVLHTNGFWTIVVGTVLNAVYYTYSPAIPRIISRPWMHDVSTLGFMDQVGSLVAHFIGKWFGSSKPEQDADNMKLPKWASMFRDNTIVLFFLMPIIFVGIGLAVGPAGIQQLAGKGPDATNWIMWLILQGFTFTAGIVILLSGVRMFIGSIVPAFKGISDKFLPGAIPALDAPTIFPYSPMGGMFGFLGSTVGCILITFATIIFKSPVIVFPSPIIMYFDGNVMGVFGNKAGGWRGAIMAGFITGMISSAAVILFYPLTGAVYGSGLTWSNIDYALVWMPLMYLLKFIRTAIVGFIL</sequence>
<keyword evidence="9 14" id="KW-0472">Membrane</keyword>
<feature type="transmembrane region" description="Helical" evidence="14">
    <location>
        <begin position="266"/>
        <end position="285"/>
    </location>
</feature>
<evidence type="ECO:0000313" key="15">
    <source>
        <dbReference type="EMBL" id="KRL54518.1"/>
    </source>
</evidence>
<comment type="similarity">
    <text evidence="11">Belongs to the UlaA family.</text>
</comment>
<dbReference type="GO" id="GO:0009401">
    <property type="term" value="P:phosphoenolpyruvate-dependent sugar phosphotransferase system"/>
    <property type="evidence" value="ECO:0007669"/>
    <property type="project" value="UniProtKB-KW"/>
</dbReference>
<dbReference type="PANTHER" id="PTHR33843:SF4">
    <property type="entry name" value="ASCORBATE-SPECIFIC PTS SYSTEM EIIC COMPONENT"/>
    <property type="match status" value="1"/>
</dbReference>
<protein>
    <recommendedName>
        <fullName evidence="12">Ascorbate-specific PTS system EIIC component</fullName>
    </recommendedName>
    <alternativeName>
        <fullName evidence="13">Ascorbate-specific permease IIC component UlaA</fullName>
    </alternativeName>
</protein>
<dbReference type="PATRIC" id="fig|1114972.6.peg.2653"/>
<evidence type="ECO:0000256" key="10">
    <source>
        <dbReference type="ARBA" id="ARBA00037387"/>
    </source>
</evidence>
<dbReference type="GO" id="GO:0005886">
    <property type="term" value="C:plasma membrane"/>
    <property type="evidence" value="ECO:0007669"/>
    <property type="project" value="UniProtKB-SubCell"/>
</dbReference>
<evidence type="ECO:0000256" key="11">
    <source>
        <dbReference type="ARBA" id="ARBA00038218"/>
    </source>
</evidence>
<name>A0A0R1RCG9_9LACO</name>
<feature type="transmembrane region" description="Helical" evidence="14">
    <location>
        <begin position="41"/>
        <end position="64"/>
    </location>
</feature>
<evidence type="ECO:0000256" key="14">
    <source>
        <dbReference type="SAM" id="Phobius"/>
    </source>
</evidence>
<reference evidence="15 16" key="1">
    <citation type="journal article" date="2015" name="Genome Announc.">
        <title>Expanding the biotechnology potential of lactobacilli through comparative genomics of 213 strains and associated genera.</title>
        <authorList>
            <person name="Sun Z."/>
            <person name="Harris H.M."/>
            <person name="McCann A."/>
            <person name="Guo C."/>
            <person name="Argimon S."/>
            <person name="Zhang W."/>
            <person name="Yang X."/>
            <person name="Jeffery I.B."/>
            <person name="Cooney J.C."/>
            <person name="Kagawa T.F."/>
            <person name="Liu W."/>
            <person name="Song Y."/>
            <person name="Salvetti E."/>
            <person name="Wrobel A."/>
            <person name="Rasinkangas P."/>
            <person name="Parkhill J."/>
            <person name="Rea M.C."/>
            <person name="O'Sullivan O."/>
            <person name="Ritari J."/>
            <person name="Douillard F.P."/>
            <person name="Paul Ross R."/>
            <person name="Yang R."/>
            <person name="Briner A.E."/>
            <person name="Felis G.E."/>
            <person name="de Vos W.M."/>
            <person name="Barrangou R."/>
            <person name="Klaenhammer T.R."/>
            <person name="Caufield P.W."/>
            <person name="Cui Y."/>
            <person name="Zhang H."/>
            <person name="O'Toole P.W."/>
        </authorList>
    </citation>
    <scope>NUCLEOTIDE SEQUENCE [LARGE SCALE GENOMIC DNA]</scope>
    <source>
        <strain evidence="15 16">DSM 15814</strain>
    </source>
</reference>
<dbReference type="EMBL" id="AZFF01000008">
    <property type="protein sequence ID" value="KRL54518.1"/>
    <property type="molecule type" value="Genomic_DNA"/>
</dbReference>
<dbReference type="InterPro" id="IPR051562">
    <property type="entry name" value="Ascorbate-PTS_EIIC"/>
</dbReference>
<dbReference type="OrthoDB" id="9796178at2"/>
<keyword evidence="3" id="KW-0813">Transport</keyword>
<evidence type="ECO:0000256" key="9">
    <source>
        <dbReference type="ARBA" id="ARBA00023136"/>
    </source>
</evidence>
<comment type="function">
    <text evidence="10">The phosphoenolpyruvate-dependent sugar phosphotransferase system (sugar PTS), a major carbohydrate active transport system, catalyzes the phosphorylation of incoming sugar substrates concomitantly with their translocation across the cell membrane. The enzyme II UlaABC PTS system is involved in ascorbate transport.</text>
</comment>
<keyword evidence="4" id="KW-1003">Cell membrane</keyword>
<keyword evidence="6" id="KW-0598">Phosphotransferase system</keyword>
<keyword evidence="5" id="KW-0762">Sugar transport</keyword>
<dbReference type="STRING" id="1114972.FD35_GL002587"/>
<dbReference type="AlphaFoldDB" id="A0A0R1RCG9"/>
<evidence type="ECO:0000256" key="4">
    <source>
        <dbReference type="ARBA" id="ARBA00022475"/>
    </source>
</evidence>
<feature type="transmembrane region" description="Helical" evidence="14">
    <location>
        <begin position="380"/>
        <end position="400"/>
    </location>
</feature>
<accession>A0A0R1RCG9</accession>
<feature type="transmembrane region" description="Helical" evidence="14">
    <location>
        <begin position="151"/>
        <end position="168"/>
    </location>
</feature>
<gene>
    <name evidence="15" type="ORF">FD35_GL002587</name>
</gene>
<comment type="subcellular location">
    <subcellularLocation>
        <location evidence="1">Cell membrane</location>
        <topology evidence="1">Multi-pass membrane protein</topology>
    </subcellularLocation>
</comment>
<organism evidence="15 16">
    <name type="scientific">Furfurilactobacillus rossiae DSM 15814</name>
    <dbReference type="NCBI Taxonomy" id="1114972"/>
    <lineage>
        <taxon>Bacteria</taxon>
        <taxon>Bacillati</taxon>
        <taxon>Bacillota</taxon>
        <taxon>Bacilli</taxon>
        <taxon>Lactobacillales</taxon>
        <taxon>Lactobacillaceae</taxon>
        <taxon>Furfurilactobacillus</taxon>
    </lineage>
</organism>
<evidence type="ECO:0000256" key="3">
    <source>
        <dbReference type="ARBA" id="ARBA00022448"/>
    </source>
</evidence>
<dbReference type="RefSeq" id="WP_017260710.1">
    <property type="nucleotide sequence ID" value="NZ_AUAW01000012.1"/>
</dbReference>
<dbReference type="Pfam" id="PF03611">
    <property type="entry name" value="EIIC-GAT"/>
    <property type="match status" value="1"/>
</dbReference>
<feature type="transmembrane region" description="Helical" evidence="14">
    <location>
        <begin position="329"/>
        <end position="348"/>
    </location>
</feature>
<comment type="caution">
    <text evidence="15">The sequence shown here is derived from an EMBL/GenBank/DDBJ whole genome shotgun (WGS) entry which is preliminary data.</text>
</comment>
<keyword evidence="16" id="KW-1185">Reference proteome</keyword>
<dbReference type="eggNOG" id="COG3037">
    <property type="taxonomic scope" value="Bacteria"/>
</dbReference>
<evidence type="ECO:0000256" key="2">
    <source>
        <dbReference type="ARBA" id="ARBA00011738"/>
    </source>
</evidence>
<evidence type="ECO:0000256" key="13">
    <source>
        <dbReference type="ARBA" id="ARBA00042859"/>
    </source>
</evidence>
<keyword evidence="8 14" id="KW-1133">Transmembrane helix</keyword>
<evidence type="ECO:0000256" key="1">
    <source>
        <dbReference type="ARBA" id="ARBA00004651"/>
    </source>
</evidence>
<proteinExistence type="inferred from homology"/>